<dbReference type="InterPro" id="IPR037141">
    <property type="entry name" value="NDT80_DNA-bd_dom_sf"/>
</dbReference>
<dbReference type="PANTHER" id="PTHR35144">
    <property type="entry name" value="MEIOSIS-SPECIFIC TRANSCRIPTION FACTOR NDT80"/>
    <property type="match status" value="1"/>
</dbReference>
<evidence type="ECO:0000313" key="5">
    <source>
        <dbReference type="EMBL" id="OLY83038.1"/>
    </source>
</evidence>
<protein>
    <submittedName>
        <fullName evidence="5">Protein pacG</fullName>
    </submittedName>
</protein>
<evidence type="ECO:0000256" key="1">
    <source>
        <dbReference type="ARBA" id="ARBA00023125"/>
    </source>
</evidence>
<evidence type="ECO:0000256" key="2">
    <source>
        <dbReference type="PROSITE-ProRule" id="PRU00850"/>
    </source>
</evidence>
<dbReference type="InterPro" id="IPR008967">
    <property type="entry name" value="p53-like_TF_DNA-bd_sf"/>
</dbReference>
<feature type="domain" description="NDT80" evidence="4">
    <location>
        <begin position="1"/>
        <end position="171"/>
    </location>
</feature>
<feature type="DNA-binding region" description="NDT80" evidence="2">
    <location>
        <begin position="1"/>
        <end position="171"/>
    </location>
</feature>
<dbReference type="EMBL" id="LSSL01001107">
    <property type="protein sequence ID" value="OLY83038.1"/>
    <property type="molecule type" value="Genomic_DNA"/>
</dbReference>
<dbReference type="GO" id="GO:0003700">
    <property type="term" value="F:DNA-binding transcription factor activity"/>
    <property type="evidence" value="ECO:0007669"/>
    <property type="project" value="UniProtKB-UniRule"/>
</dbReference>
<evidence type="ECO:0000259" key="4">
    <source>
        <dbReference type="PROSITE" id="PS51517"/>
    </source>
</evidence>
<reference evidence="5 6" key="1">
    <citation type="journal article" date="2016" name="Mol. Biol. Evol.">
        <title>Genome-Wide Survey of Gut Fungi (Harpellales) Reveals the First Horizontally Transferred Ubiquitin Gene from a Mosquito Host.</title>
        <authorList>
            <person name="Wang Y."/>
            <person name="White M.M."/>
            <person name="Kvist S."/>
            <person name="Moncalvo J.M."/>
        </authorList>
    </citation>
    <scope>NUCLEOTIDE SEQUENCE [LARGE SCALE GENOMIC DNA]</scope>
    <source>
        <strain evidence="5 6">ALG-7-W6</strain>
    </source>
</reference>
<proteinExistence type="predicted"/>
<sequence>MSEDGWTCYRRNYFQVSCSFSIFTADGTFSKNELPCSLYDQLSHNIYNFTNFSVGVFGRDLNSNKQVELIQHTAKREKGSQHSPIIMPINIDQDPGLGGNINNHATITFKRIQFKNSTINSNKRNTTQQYYVLEIRLFANCPNGVQIPIAINTSKPIVVRGRSPGYYPENHKLSVSPYGIPSRSISERPDSSISHQNIIQVPSFNDFDRTMSSYTTPMRESSTFYSNADASHTYHQQTPAQKTTKPIPDIGKNPVFLHSKQNFNSEYEIRPVHDYPFSPSRQNNFRFQNNPPSYAPGPPIAEPIQNHNMENHTRPSTSKKSLNDTHYNPNIQFYNDPSIPHSQSNPNQFL</sequence>
<dbReference type="OrthoDB" id="5524510at2759"/>
<dbReference type="InterPro" id="IPR024061">
    <property type="entry name" value="NDT80_DNA-bd_dom"/>
</dbReference>
<gene>
    <name evidence="5" type="ORF">AYI68_g2832</name>
</gene>
<dbReference type="GO" id="GO:0051321">
    <property type="term" value="P:meiotic cell cycle"/>
    <property type="evidence" value="ECO:0007669"/>
    <property type="project" value="TreeGrafter"/>
</dbReference>
<dbReference type="Pfam" id="PF05224">
    <property type="entry name" value="NDT80_PhoG"/>
    <property type="match status" value="1"/>
</dbReference>
<dbReference type="SUPFAM" id="SSF49417">
    <property type="entry name" value="p53-like transcription factors"/>
    <property type="match status" value="1"/>
</dbReference>
<feature type="region of interest" description="Disordered" evidence="3">
    <location>
        <begin position="279"/>
        <end position="350"/>
    </location>
</feature>
<dbReference type="PROSITE" id="PS51517">
    <property type="entry name" value="NDT80"/>
    <property type="match status" value="1"/>
</dbReference>
<dbReference type="PANTHER" id="PTHR35144:SF2">
    <property type="entry name" value="MEIOSIS-SPECIFIC TRANSCRIPTION FACTOR NDT80"/>
    <property type="match status" value="1"/>
</dbReference>
<dbReference type="AlphaFoldDB" id="A0A1R0H1M4"/>
<dbReference type="GO" id="GO:0003677">
    <property type="term" value="F:DNA binding"/>
    <property type="evidence" value="ECO:0007669"/>
    <property type="project" value="UniProtKB-KW"/>
</dbReference>
<name>A0A1R0H1M4_9FUNG</name>
<accession>A0A1R0H1M4</accession>
<feature type="compositionally biased region" description="Polar residues" evidence="3">
    <location>
        <begin position="279"/>
        <end position="292"/>
    </location>
</feature>
<comment type="caution">
    <text evidence="5">The sequence shown here is derived from an EMBL/GenBank/DDBJ whole genome shotgun (WGS) entry which is preliminary data.</text>
</comment>
<evidence type="ECO:0000313" key="6">
    <source>
        <dbReference type="Proteomes" id="UP000187455"/>
    </source>
</evidence>
<organism evidence="5 6">
    <name type="scientific">Smittium mucronatum</name>
    <dbReference type="NCBI Taxonomy" id="133383"/>
    <lineage>
        <taxon>Eukaryota</taxon>
        <taxon>Fungi</taxon>
        <taxon>Fungi incertae sedis</taxon>
        <taxon>Zoopagomycota</taxon>
        <taxon>Kickxellomycotina</taxon>
        <taxon>Harpellomycetes</taxon>
        <taxon>Harpellales</taxon>
        <taxon>Legeriomycetaceae</taxon>
        <taxon>Smittium</taxon>
    </lineage>
</organism>
<dbReference type="Gene3D" id="2.60.40.1390">
    <property type="entry name" value="NDT80 DNA-binding domain"/>
    <property type="match status" value="2"/>
</dbReference>
<feature type="compositionally biased region" description="Polar residues" evidence="3">
    <location>
        <begin position="314"/>
        <end position="350"/>
    </location>
</feature>
<dbReference type="InterPro" id="IPR052605">
    <property type="entry name" value="Fungal_trans_regulator"/>
</dbReference>
<dbReference type="GO" id="GO:0000228">
    <property type="term" value="C:nuclear chromosome"/>
    <property type="evidence" value="ECO:0007669"/>
    <property type="project" value="TreeGrafter"/>
</dbReference>
<dbReference type="GO" id="GO:0045944">
    <property type="term" value="P:positive regulation of transcription by RNA polymerase II"/>
    <property type="evidence" value="ECO:0007669"/>
    <property type="project" value="TreeGrafter"/>
</dbReference>
<dbReference type="Proteomes" id="UP000187455">
    <property type="component" value="Unassembled WGS sequence"/>
</dbReference>
<keyword evidence="1 2" id="KW-0238">DNA-binding</keyword>
<keyword evidence="6" id="KW-1185">Reference proteome</keyword>
<evidence type="ECO:0000256" key="3">
    <source>
        <dbReference type="SAM" id="MobiDB-lite"/>
    </source>
</evidence>